<dbReference type="PANTHER" id="PTHR21016:SF25">
    <property type="entry name" value="TM2 DOMAIN-CONTAINING PROTEIN DDB_G0277895-RELATED"/>
    <property type="match status" value="1"/>
</dbReference>
<comment type="subcellular location">
    <subcellularLocation>
        <location evidence="1">Membrane</location>
        <topology evidence="1">Multi-pass membrane protein</topology>
    </subcellularLocation>
</comment>
<organism evidence="7 8">
    <name type="scientific">Oceaniovalibus guishaninsula JLT2003</name>
    <dbReference type="NCBI Taxonomy" id="1231392"/>
    <lineage>
        <taxon>Bacteria</taxon>
        <taxon>Pseudomonadati</taxon>
        <taxon>Pseudomonadota</taxon>
        <taxon>Alphaproteobacteria</taxon>
        <taxon>Rhodobacterales</taxon>
        <taxon>Roseobacteraceae</taxon>
        <taxon>Oceaniovalibus</taxon>
    </lineage>
</organism>
<evidence type="ECO:0000256" key="4">
    <source>
        <dbReference type="ARBA" id="ARBA00023136"/>
    </source>
</evidence>
<dbReference type="PATRIC" id="fig|1231392.3.peg.862"/>
<dbReference type="GO" id="GO:0016020">
    <property type="term" value="C:membrane"/>
    <property type="evidence" value="ECO:0007669"/>
    <property type="project" value="UniProtKB-SubCell"/>
</dbReference>
<dbReference type="InterPro" id="IPR007829">
    <property type="entry name" value="TM2"/>
</dbReference>
<feature type="transmembrane region" description="Helical" evidence="5">
    <location>
        <begin position="12"/>
        <end position="30"/>
    </location>
</feature>
<evidence type="ECO:0000256" key="3">
    <source>
        <dbReference type="ARBA" id="ARBA00022989"/>
    </source>
</evidence>
<gene>
    <name evidence="7" type="ORF">OCGS_0857</name>
</gene>
<dbReference type="STRING" id="1231392.OCGS_0857"/>
<dbReference type="InterPro" id="IPR050932">
    <property type="entry name" value="TM2D1-3-like"/>
</dbReference>
<accession>K2HFC3</accession>
<protein>
    <submittedName>
        <fullName evidence="7">TM2 domain-containing protein</fullName>
    </submittedName>
</protein>
<evidence type="ECO:0000256" key="1">
    <source>
        <dbReference type="ARBA" id="ARBA00004141"/>
    </source>
</evidence>
<evidence type="ECO:0000256" key="5">
    <source>
        <dbReference type="SAM" id="Phobius"/>
    </source>
</evidence>
<evidence type="ECO:0000313" key="8">
    <source>
        <dbReference type="Proteomes" id="UP000006765"/>
    </source>
</evidence>
<keyword evidence="8" id="KW-1185">Reference proteome</keyword>
<dbReference type="PANTHER" id="PTHR21016">
    <property type="entry name" value="BETA-AMYLOID BINDING PROTEIN-RELATED"/>
    <property type="match status" value="1"/>
</dbReference>
<evidence type="ECO:0000256" key="2">
    <source>
        <dbReference type="ARBA" id="ARBA00022692"/>
    </source>
</evidence>
<name>K2HFC3_9RHOB</name>
<keyword evidence="3 5" id="KW-1133">Transmembrane helix</keyword>
<evidence type="ECO:0000259" key="6">
    <source>
        <dbReference type="Pfam" id="PF05154"/>
    </source>
</evidence>
<feature type="domain" description="TM2" evidence="6">
    <location>
        <begin position="7"/>
        <end position="57"/>
    </location>
</feature>
<dbReference type="Pfam" id="PF05154">
    <property type="entry name" value="TM2"/>
    <property type="match status" value="1"/>
</dbReference>
<keyword evidence="4 5" id="KW-0472">Membrane</keyword>
<dbReference type="AlphaFoldDB" id="K2HFC3"/>
<comment type="caution">
    <text evidence="7">The sequence shown here is derived from an EMBL/GenBank/DDBJ whole genome shotgun (WGS) entry which is preliminary data.</text>
</comment>
<sequence length="90" mass="10195">MAFQNDRKSTGVAYLLWFFLGGFGIHRFYLGKTTSAVMMLLLSLFSWLTLAFVIGFFTLAIWGIWMLVDLFLIPGMARAHNERLAASLSL</sequence>
<reference evidence="7 8" key="1">
    <citation type="journal article" date="2012" name="J. Bacteriol.">
        <title>Draft Genome Sequence of Oceaniovalibus guishaninsula JLT2003T.</title>
        <authorList>
            <person name="Tang K."/>
            <person name="Liu K."/>
            <person name="Jiao N."/>
        </authorList>
    </citation>
    <scope>NUCLEOTIDE SEQUENCE [LARGE SCALE GENOMIC DNA]</scope>
    <source>
        <strain evidence="7 8">JLT2003</strain>
    </source>
</reference>
<dbReference type="eggNOG" id="COG2314">
    <property type="taxonomic scope" value="Bacteria"/>
</dbReference>
<dbReference type="Proteomes" id="UP000006765">
    <property type="component" value="Unassembled WGS sequence"/>
</dbReference>
<keyword evidence="2 5" id="KW-0812">Transmembrane</keyword>
<feature type="transmembrane region" description="Helical" evidence="5">
    <location>
        <begin position="36"/>
        <end position="68"/>
    </location>
</feature>
<evidence type="ECO:0000313" key="7">
    <source>
        <dbReference type="EMBL" id="EKE45162.1"/>
    </source>
</evidence>
<dbReference type="EMBL" id="AMGO01000011">
    <property type="protein sequence ID" value="EKE45162.1"/>
    <property type="molecule type" value="Genomic_DNA"/>
</dbReference>
<proteinExistence type="predicted"/>